<dbReference type="InterPro" id="IPR002931">
    <property type="entry name" value="Transglutaminase-like"/>
</dbReference>
<comment type="caution">
    <text evidence="3">The sequence shown here is derived from an EMBL/GenBank/DDBJ whole genome shotgun (WGS) entry which is preliminary data.</text>
</comment>
<organism evidence="3 4">
    <name type="scientific">Paenibacillus profundus</name>
    <dbReference type="NCBI Taxonomy" id="1173085"/>
    <lineage>
        <taxon>Bacteria</taxon>
        <taxon>Bacillati</taxon>
        <taxon>Bacillota</taxon>
        <taxon>Bacilli</taxon>
        <taxon>Bacillales</taxon>
        <taxon>Paenibacillaceae</taxon>
        <taxon>Paenibacillus</taxon>
    </lineage>
</organism>
<keyword evidence="1" id="KW-0472">Membrane</keyword>
<sequence length="398" mass="45045">MNSGIVWEWNAVTILLLVIVILSVLQGVTRGATGSMRHLFFFVMDSLFTFMSLFITFHMVLWISPYVQRQFVEWNITIPSHSLAWWEQMYYTFITGMRDFALLRFAILFMLLYLVVRMILAWIGAHTVLRGGAESAAGSRGEAQKSGIIYVLQKAVNWIVGAVLGSAVGIARAFFVILVLFAYVTLQPDTKASDIIQASSAYRTVASRVIEPLAGDFIAEQLPVFTSQVEKELGALMQRKYEVIDNQIPADIEQAALEIVRGATTDEDKARRLYDWIGSRVQYDWDKARQYETKRIWKEQGPEDTFASKQGVCIDYARLYAVMARVAELDVKVVTGLGYNGNGGYGPHAWNEVWLREEKRWIPLDATWASSGDWFNPPKFDATHIPDKLLSASNMTSH</sequence>
<dbReference type="Pfam" id="PF01841">
    <property type="entry name" value="Transglut_core"/>
    <property type="match status" value="1"/>
</dbReference>
<name>A0ABS8YLT4_9BACL</name>
<evidence type="ECO:0000313" key="4">
    <source>
        <dbReference type="Proteomes" id="UP001199916"/>
    </source>
</evidence>
<keyword evidence="4" id="KW-1185">Reference proteome</keyword>
<feature type="domain" description="Transglutaminase-like" evidence="2">
    <location>
        <begin position="305"/>
        <end position="368"/>
    </location>
</feature>
<dbReference type="Gene3D" id="3.10.620.30">
    <property type="match status" value="1"/>
</dbReference>
<feature type="transmembrane region" description="Helical" evidence="1">
    <location>
        <begin position="6"/>
        <end position="27"/>
    </location>
</feature>
<dbReference type="PANTHER" id="PTHR33490">
    <property type="entry name" value="BLR5614 PROTEIN-RELATED"/>
    <property type="match status" value="1"/>
</dbReference>
<dbReference type="EMBL" id="JAJNBZ010000018">
    <property type="protein sequence ID" value="MCE5171535.1"/>
    <property type="molecule type" value="Genomic_DNA"/>
</dbReference>
<feature type="transmembrane region" description="Helical" evidence="1">
    <location>
        <begin position="39"/>
        <end position="63"/>
    </location>
</feature>
<gene>
    <name evidence="3" type="ORF">LQV63_19730</name>
</gene>
<evidence type="ECO:0000313" key="3">
    <source>
        <dbReference type="EMBL" id="MCE5171535.1"/>
    </source>
</evidence>
<protein>
    <submittedName>
        <fullName evidence="3">Transglutaminase domain-containing protein</fullName>
    </submittedName>
</protein>
<dbReference type="SMART" id="SM00460">
    <property type="entry name" value="TGc"/>
    <property type="match status" value="1"/>
</dbReference>
<proteinExistence type="predicted"/>
<accession>A0ABS8YLT4</accession>
<dbReference type="Proteomes" id="UP001199916">
    <property type="component" value="Unassembled WGS sequence"/>
</dbReference>
<feature type="transmembrane region" description="Helical" evidence="1">
    <location>
        <begin position="101"/>
        <end position="120"/>
    </location>
</feature>
<dbReference type="InterPro" id="IPR038765">
    <property type="entry name" value="Papain-like_cys_pep_sf"/>
</dbReference>
<evidence type="ECO:0000256" key="1">
    <source>
        <dbReference type="SAM" id="Phobius"/>
    </source>
</evidence>
<reference evidence="3 4" key="1">
    <citation type="submission" date="2021-11" db="EMBL/GenBank/DDBJ databases">
        <title>Draft genome sequence of Paenibacillus profundus YoMME, a new Gram-positive bacteria with exoelectrogenic properties.</title>
        <authorList>
            <person name="Hubenova Y."/>
            <person name="Hubenova E."/>
            <person name="Manasiev Y."/>
            <person name="Peykov S."/>
            <person name="Mitov M."/>
        </authorList>
    </citation>
    <scope>NUCLEOTIDE SEQUENCE [LARGE SCALE GENOMIC DNA]</scope>
    <source>
        <strain evidence="3 4">YoMME</strain>
    </source>
</reference>
<evidence type="ECO:0000259" key="2">
    <source>
        <dbReference type="SMART" id="SM00460"/>
    </source>
</evidence>
<dbReference type="SUPFAM" id="SSF54001">
    <property type="entry name" value="Cysteine proteinases"/>
    <property type="match status" value="1"/>
</dbReference>
<dbReference type="RefSeq" id="WP_233697985.1">
    <property type="nucleotide sequence ID" value="NZ_JAJNBZ010000018.1"/>
</dbReference>
<feature type="transmembrane region" description="Helical" evidence="1">
    <location>
        <begin position="155"/>
        <end position="184"/>
    </location>
</feature>
<dbReference type="PANTHER" id="PTHR33490:SF3">
    <property type="entry name" value="CONSERVED INTEGRAL MEMBRANE PROTEIN"/>
    <property type="match status" value="1"/>
</dbReference>
<keyword evidence="1" id="KW-1133">Transmembrane helix</keyword>
<keyword evidence="1" id="KW-0812">Transmembrane</keyword>